<dbReference type="Pfam" id="PF01501">
    <property type="entry name" value="Glyco_transf_8"/>
    <property type="match status" value="1"/>
</dbReference>
<keyword evidence="5" id="KW-1185">Reference proteome</keyword>
<dbReference type="SUPFAM" id="SSF53448">
    <property type="entry name" value="Nucleotide-diphospho-sugar transferases"/>
    <property type="match status" value="1"/>
</dbReference>
<proteinExistence type="predicted"/>
<comment type="caution">
    <text evidence="4">The sequence shown here is derived from an EMBL/GenBank/DDBJ whole genome shotgun (WGS) entry which is preliminary data.</text>
</comment>
<keyword evidence="3" id="KW-0479">Metal-binding</keyword>
<dbReference type="InterPro" id="IPR050748">
    <property type="entry name" value="Glycosyltrans_8_dom-fam"/>
</dbReference>
<dbReference type="GO" id="GO:0016757">
    <property type="term" value="F:glycosyltransferase activity"/>
    <property type="evidence" value="ECO:0007669"/>
    <property type="project" value="UniProtKB-KW"/>
</dbReference>
<evidence type="ECO:0000256" key="1">
    <source>
        <dbReference type="ARBA" id="ARBA00022676"/>
    </source>
</evidence>
<evidence type="ECO:0000256" key="2">
    <source>
        <dbReference type="ARBA" id="ARBA00022679"/>
    </source>
</evidence>
<sequence>MNIAFCINRLALAGLGPTLSSVIRNCTKSSRLTIWLLCAGFEQKDKDAIARLLIEEDFKGAYHIIDFDPVKEFGGFASLHGDWTAYGRLLLPELLQTEARVLYLDADLIIELDVLELTDFDLQNKAVAVVSGSTLRHALDHPFLVNKLGLSLDSNYFNSGVLLFDLELWRKNKYKEQCLSIAKKYPNDLVSHDQTLLNAVFNNEFAYLPKNYNCPWYAGKSRPNVSDRMIIHYLGSPKPWDIGGRFLHNGYSLWKTYLNAQWAKSYTSISSGDLKRAWKIRRSYLRLLKSKIKGH</sequence>
<dbReference type="OrthoDB" id="695971at2"/>
<accession>A0A4R6SX19</accession>
<dbReference type="CDD" id="cd04194">
    <property type="entry name" value="GT8_A4GalT_like"/>
    <property type="match status" value="1"/>
</dbReference>
<name>A0A4R6SX19_9SPHI</name>
<dbReference type="RefSeq" id="WP_133576024.1">
    <property type="nucleotide sequence ID" value="NZ_SNYC01000004.1"/>
</dbReference>
<dbReference type="GO" id="GO:0046872">
    <property type="term" value="F:metal ion binding"/>
    <property type="evidence" value="ECO:0007669"/>
    <property type="project" value="UniProtKB-KW"/>
</dbReference>
<dbReference type="InterPro" id="IPR029044">
    <property type="entry name" value="Nucleotide-diphossugar_trans"/>
</dbReference>
<keyword evidence="2 4" id="KW-0808">Transferase</keyword>
<dbReference type="InterPro" id="IPR002495">
    <property type="entry name" value="Glyco_trans_8"/>
</dbReference>
<dbReference type="Proteomes" id="UP000295620">
    <property type="component" value="Unassembled WGS sequence"/>
</dbReference>
<organism evidence="4 5">
    <name type="scientific">Pedobacter metabolipauper</name>
    <dbReference type="NCBI Taxonomy" id="425513"/>
    <lineage>
        <taxon>Bacteria</taxon>
        <taxon>Pseudomonadati</taxon>
        <taxon>Bacteroidota</taxon>
        <taxon>Sphingobacteriia</taxon>
        <taxon>Sphingobacteriales</taxon>
        <taxon>Sphingobacteriaceae</taxon>
        <taxon>Pedobacter</taxon>
    </lineage>
</organism>
<evidence type="ECO:0000313" key="5">
    <source>
        <dbReference type="Proteomes" id="UP000295620"/>
    </source>
</evidence>
<protein>
    <submittedName>
        <fullName evidence="4">Lipopolysaccharide biosynthesis glycosyltransferase</fullName>
    </submittedName>
</protein>
<evidence type="ECO:0000256" key="3">
    <source>
        <dbReference type="ARBA" id="ARBA00022723"/>
    </source>
</evidence>
<keyword evidence="1" id="KW-0328">Glycosyltransferase</keyword>
<reference evidence="4 5" key="1">
    <citation type="submission" date="2019-03" db="EMBL/GenBank/DDBJ databases">
        <title>Genomic Encyclopedia of Archaeal and Bacterial Type Strains, Phase II (KMG-II): from individual species to whole genera.</title>
        <authorList>
            <person name="Goeker M."/>
        </authorList>
    </citation>
    <scope>NUCLEOTIDE SEQUENCE [LARGE SCALE GENOMIC DNA]</scope>
    <source>
        <strain evidence="4 5">DSM 19035</strain>
    </source>
</reference>
<gene>
    <name evidence="4" type="ORF">ATK78_2138</name>
</gene>
<dbReference type="PANTHER" id="PTHR13778:SF47">
    <property type="entry name" value="LIPOPOLYSACCHARIDE 1,3-GALACTOSYLTRANSFERASE"/>
    <property type="match status" value="1"/>
</dbReference>
<evidence type="ECO:0000313" key="4">
    <source>
        <dbReference type="EMBL" id="TDQ09979.1"/>
    </source>
</evidence>
<dbReference type="Gene3D" id="3.90.550.10">
    <property type="entry name" value="Spore Coat Polysaccharide Biosynthesis Protein SpsA, Chain A"/>
    <property type="match status" value="1"/>
</dbReference>
<dbReference type="PANTHER" id="PTHR13778">
    <property type="entry name" value="GLYCOSYLTRANSFERASE 8 DOMAIN-CONTAINING PROTEIN"/>
    <property type="match status" value="1"/>
</dbReference>
<dbReference type="EMBL" id="SNYC01000004">
    <property type="protein sequence ID" value="TDQ09979.1"/>
    <property type="molecule type" value="Genomic_DNA"/>
</dbReference>
<dbReference type="AlphaFoldDB" id="A0A4R6SX19"/>